<dbReference type="Gene3D" id="3.30.1370.100">
    <property type="entry name" value="MutL, C-terminal domain, regulatory subdomain"/>
    <property type="match status" value="1"/>
</dbReference>
<evidence type="ECO:0000256" key="1">
    <source>
        <dbReference type="ARBA" id="ARBA00006082"/>
    </source>
</evidence>
<dbReference type="InterPro" id="IPR036890">
    <property type="entry name" value="HATPase_C_sf"/>
</dbReference>
<accession>A0A8C5FM42</accession>
<dbReference type="PROSITE" id="PS00058">
    <property type="entry name" value="DNA_MISMATCH_REPAIR_1"/>
    <property type="match status" value="1"/>
</dbReference>
<dbReference type="InterPro" id="IPR038973">
    <property type="entry name" value="MutL/Mlh/Pms-like"/>
</dbReference>
<dbReference type="InterPro" id="IPR037198">
    <property type="entry name" value="MutL_C_sf"/>
</dbReference>
<dbReference type="Gene3D" id="3.30.230.10">
    <property type="match status" value="1"/>
</dbReference>
<evidence type="ECO:0000313" key="7">
    <source>
        <dbReference type="Proteomes" id="UP000694546"/>
    </source>
</evidence>
<dbReference type="InterPro" id="IPR042121">
    <property type="entry name" value="MutL_C_regsub"/>
</dbReference>
<dbReference type="InterPro" id="IPR014721">
    <property type="entry name" value="Ribsml_uS5_D2-typ_fold_subgr"/>
</dbReference>
<protein>
    <submittedName>
        <fullName evidence="6">PMS1 homolog 2, mismatch repair system component</fullName>
    </submittedName>
</protein>
<dbReference type="InterPro" id="IPR014790">
    <property type="entry name" value="MutL_C"/>
</dbReference>
<evidence type="ECO:0000256" key="3">
    <source>
        <dbReference type="SAM" id="MobiDB-lite"/>
    </source>
</evidence>
<dbReference type="Pfam" id="PF08676">
    <property type="entry name" value="MutL_C"/>
    <property type="match status" value="1"/>
</dbReference>
<proteinExistence type="inferred from homology"/>
<evidence type="ECO:0000259" key="4">
    <source>
        <dbReference type="SMART" id="SM00853"/>
    </source>
</evidence>
<dbReference type="Pfam" id="PF01119">
    <property type="entry name" value="DNA_mis_repair"/>
    <property type="match status" value="1"/>
</dbReference>
<dbReference type="PANTHER" id="PTHR10073">
    <property type="entry name" value="DNA MISMATCH REPAIR PROTEIN MLH, PMS, MUTL"/>
    <property type="match status" value="1"/>
</dbReference>
<dbReference type="InterPro" id="IPR002099">
    <property type="entry name" value="MutL/Mlh/PMS"/>
</dbReference>
<dbReference type="SMART" id="SM00853">
    <property type="entry name" value="MutL_C"/>
    <property type="match status" value="1"/>
</dbReference>
<dbReference type="Proteomes" id="UP000694546">
    <property type="component" value="Chromosome 18"/>
</dbReference>
<dbReference type="NCBIfam" id="TIGR00585">
    <property type="entry name" value="mutl"/>
    <property type="match status" value="1"/>
</dbReference>
<dbReference type="Gene3D" id="3.30.565.10">
    <property type="entry name" value="Histidine kinase-like ATPase, C-terminal domain"/>
    <property type="match status" value="1"/>
</dbReference>
<gene>
    <name evidence="6" type="primary">pms2</name>
</gene>
<dbReference type="GO" id="GO:0030983">
    <property type="term" value="F:mismatched DNA binding"/>
    <property type="evidence" value="ECO:0007669"/>
    <property type="project" value="InterPro"/>
</dbReference>
<dbReference type="SUPFAM" id="SSF54211">
    <property type="entry name" value="Ribosomal protein S5 domain 2-like"/>
    <property type="match status" value="1"/>
</dbReference>
<keyword evidence="2" id="KW-0227">DNA damage</keyword>
<feature type="compositionally biased region" description="Polar residues" evidence="3">
    <location>
        <begin position="526"/>
        <end position="535"/>
    </location>
</feature>
<feature type="domain" description="MutL C-terminal dimerisation" evidence="4">
    <location>
        <begin position="628"/>
        <end position="772"/>
    </location>
</feature>
<dbReference type="Ensembl" id="ENSGMOT00000068384.1">
    <property type="protein sequence ID" value="ENSGMOP00000046664.1"/>
    <property type="gene ID" value="ENSGMOG00000004275.2"/>
</dbReference>
<dbReference type="GO" id="GO:0004519">
    <property type="term" value="F:endonuclease activity"/>
    <property type="evidence" value="ECO:0007669"/>
    <property type="project" value="UniProtKB-KW"/>
</dbReference>
<dbReference type="InterPro" id="IPR042120">
    <property type="entry name" value="MutL_C_dimsub"/>
</dbReference>
<reference evidence="6" key="2">
    <citation type="submission" date="2025-09" db="UniProtKB">
        <authorList>
            <consortium name="Ensembl"/>
        </authorList>
    </citation>
    <scope>IDENTIFICATION</scope>
</reference>
<dbReference type="GO" id="GO:0016887">
    <property type="term" value="F:ATP hydrolysis activity"/>
    <property type="evidence" value="ECO:0007669"/>
    <property type="project" value="InterPro"/>
</dbReference>
<dbReference type="SUPFAM" id="SSF55874">
    <property type="entry name" value="ATPase domain of HSP90 chaperone/DNA topoisomerase II/histidine kinase"/>
    <property type="match status" value="1"/>
</dbReference>
<dbReference type="CDD" id="cd03484">
    <property type="entry name" value="MutL_Trans_hPMS_2_like"/>
    <property type="match status" value="1"/>
</dbReference>
<evidence type="ECO:0000256" key="2">
    <source>
        <dbReference type="ARBA" id="ARBA00022763"/>
    </source>
</evidence>
<dbReference type="AlphaFoldDB" id="A0A8C5FM42"/>
<dbReference type="Pfam" id="PF13589">
    <property type="entry name" value="HATPase_c_3"/>
    <property type="match status" value="1"/>
</dbReference>
<reference evidence="6" key="1">
    <citation type="submission" date="2025-08" db="UniProtKB">
        <authorList>
            <consortium name="Ensembl"/>
        </authorList>
    </citation>
    <scope>IDENTIFICATION</scope>
</reference>
<evidence type="ECO:0000313" key="6">
    <source>
        <dbReference type="Ensembl" id="ENSGMOP00000046664.1"/>
    </source>
</evidence>
<dbReference type="InterPro" id="IPR020568">
    <property type="entry name" value="Ribosomal_Su5_D2-typ_SF"/>
</dbReference>
<organism evidence="6 7">
    <name type="scientific">Gadus morhua</name>
    <name type="common">Atlantic cod</name>
    <dbReference type="NCBI Taxonomy" id="8049"/>
    <lineage>
        <taxon>Eukaryota</taxon>
        <taxon>Metazoa</taxon>
        <taxon>Chordata</taxon>
        <taxon>Craniata</taxon>
        <taxon>Vertebrata</taxon>
        <taxon>Euteleostomi</taxon>
        <taxon>Actinopterygii</taxon>
        <taxon>Neopterygii</taxon>
        <taxon>Teleostei</taxon>
        <taxon>Neoteleostei</taxon>
        <taxon>Acanthomorphata</taxon>
        <taxon>Zeiogadaria</taxon>
        <taxon>Gadariae</taxon>
        <taxon>Gadiformes</taxon>
        <taxon>Gadoidei</taxon>
        <taxon>Gadidae</taxon>
        <taxon>Gadus</taxon>
    </lineage>
</organism>
<keyword evidence="7" id="KW-1185">Reference proteome</keyword>
<dbReference type="Gene3D" id="3.30.1540.20">
    <property type="entry name" value="MutL, C-terminal domain, dimerisation subdomain"/>
    <property type="match status" value="1"/>
</dbReference>
<comment type="similarity">
    <text evidence="1">Belongs to the DNA mismatch repair MutL/HexB family.</text>
</comment>
<dbReference type="InterPro" id="IPR014762">
    <property type="entry name" value="DNA_mismatch_repair_CS"/>
</dbReference>
<dbReference type="CDD" id="cd16926">
    <property type="entry name" value="HATPase_MutL-MLH-PMS-like"/>
    <property type="match status" value="1"/>
</dbReference>
<dbReference type="GeneTree" id="ENSGT00940000155381"/>
<name>A0A8C5FM42_GADMO</name>
<dbReference type="GO" id="GO:0032389">
    <property type="term" value="C:MutLalpha complex"/>
    <property type="evidence" value="ECO:0007669"/>
    <property type="project" value="TreeGrafter"/>
</dbReference>
<dbReference type="SMART" id="SM01340">
    <property type="entry name" value="DNA_mis_repair"/>
    <property type="match status" value="1"/>
</dbReference>
<evidence type="ECO:0000259" key="5">
    <source>
        <dbReference type="SMART" id="SM01340"/>
    </source>
</evidence>
<dbReference type="GO" id="GO:0006298">
    <property type="term" value="P:mismatch repair"/>
    <property type="evidence" value="ECO:0007669"/>
    <property type="project" value="InterPro"/>
</dbReference>
<sequence>TLSFSPCYSEPAGAIKAIDRHSVHQICSGQVVLTLATAVKELVENSIDAGSTNVDVRLKDNGAELVEVSDNGKGVEEANFEGLTLKHHTSKIREFSDLIHVETFGFRGEALSSLCALSDLSVVTCHESAQVGTKLVFDHNGHLVQRCPHPRQQGSTVSLGQLFYTLPVRHKEFQRNIKKEFTKMIHVLQSYCIISTGVRITCSNQTGQGKRSPVLNTSGSPCMRDNIGAVYGPKQLQSLLPFQQLRPTDVVKEDYGLTNAELPEELFTITGFVSRGDHGVGRSATDRQFFFINKRPCDPSKVTKIVNEVYHMYNRHQYPFVALNIAVASECVDVNVTPDKRQIFLQEEKLLLAILKTSLMAMYESGVNKISLNHKPSNLSNSKQNNPLRLRAAFSSHTKRGQESPASGGSKQKTLQSFFKGSEKAATHVHIQSPVKPLREATRSSPAGRSSLDAFRYGKTQDGDIEDSGRGSSLSECDSQTTATPESPRCSSEHCSEPEAQGTKTEPSTSREEDPAPGPDSKRARTQGSQDSVGSSAGPEPTKRDSSRSSLSKVDAPVSLQKRTAPLRFCFQELASRLRRLNELQRQMDSDRLKYRRFRAKISPGENQSAEDELRKEISKDTFKDMEIIGQFNLGFIITKLNSDIFMIDQHASDEKYNFEMLQQHTALQGQRLIAPQKLHLPAVSENVLMENVDIFQKNGFDFLIDEEAQVMERVKLVSLPTSKNWTFGPADIEELIFMLSDSPGVMCRPSRVRQMFASRACRKSVMIGTALSVSEMKKLVVHMGEIEQPWNCPHGRPTMRHLVSLDVLSQD</sequence>
<dbReference type="PANTHER" id="PTHR10073:SF52">
    <property type="entry name" value="MISMATCH REPAIR ENDONUCLEASE PMS2"/>
    <property type="match status" value="1"/>
</dbReference>
<dbReference type="GO" id="GO:0005524">
    <property type="term" value="F:ATP binding"/>
    <property type="evidence" value="ECO:0007669"/>
    <property type="project" value="UniProtKB-KW"/>
</dbReference>
<dbReference type="SUPFAM" id="SSF118116">
    <property type="entry name" value="DNA mismatch repair protein MutL"/>
    <property type="match status" value="1"/>
</dbReference>
<feature type="domain" description="DNA mismatch repair protein S5" evidence="5">
    <location>
        <begin position="227"/>
        <end position="364"/>
    </location>
</feature>
<dbReference type="GO" id="GO:0140664">
    <property type="term" value="F:ATP-dependent DNA damage sensor activity"/>
    <property type="evidence" value="ECO:0007669"/>
    <property type="project" value="InterPro"/>
</dbReference>
<feature type="compositionally biased region" description="Polar residues" evidence="3">
    <location>
        <begin position="470"/>
        <end position="485"/>
    </location>
</feature>
<feature type="region of interest" description="Disordered" evidence="3">
    <location>
        <begin position="419"/>
        <end position="557"/>
    </location>
</feature>
<dbReference type="InterPro" id="IPR013507">
    <property type="entry name" value="DNA_mismatch_S5_2-like"/>
</dbReference>